<dbReference type="InterPro" id="IPR029052">
    <property type="entry name" value="Metallo-depent_PP-like"/>
</dbReference>
<dbReference type="InterPro" id="IPR004843">
    <property type="entry name" value="Calcineurin-like_PHP"/>
</dbReference>
<sequence>MPHTSHPYSVPNPPAKPNLFTPTPPSIFESFLTNPILFLARYIYTHQAPIAPPPSTSPCIRLVCISDTHNSRRRVAQGDVLIHAGDLSVNGSVEEVQRQAVWLGGLMRRDGREGGGFEHVVVVAGNHDTCLDVTYPSKSHPRTQQRAGVNWHNITYLQTQSTTLTLRLPNQTRTRTLRIHASPLTPQYGNWAFQYPHDRNVWHNTIPVKTDILITHGPPRGHLDFTGTYHAGCAHLLRETWRVKPRVHVCGHIHCARGVEVLDWGWVQWGYDGVVAGVTKWRWGWRVCVLALMSLVWMWEWSSWVILGRKRKGLGWIVNAAIVGDGREEGVVVEI</sequence>
<dbReference type="OrthoDB" id="630188at2759"/>
<feature type="domain" description="Calcineurin-like phosphoesterase" evidence="1">
    <location>
        <begin position="61"/>
        <end position="255"/>
    </location>
</feature>
<reference evidence="2" key="1">
    <citation type="journal article" date="2021" name="Nat. Commun.">
        <title>Genetic determinants of endophytism in the Arabidopsis root mycobiome.</title>
        <authorList>
            <person name="Mesny F."/>
            <person name="Miyauchi S."/>
            <person name="Thiergart T."/>
            <person name="Pickel B."/>
            <person name="Atanasova L."/>
            <person name="Karlsson M."/>
            <person name="Huettel B."/>
            <person name="Barry K.W."/>
            <person name="Haridas S."/>
            <person name="Chen C."/>
            <person name="Bauer D."/>
            <person name="Andreopoulos W."/>
            <person name="Pangilinan J."/>
            <person name="LaButti K."/>
            <person name="Riley R."/>
            <person name="Lipzen A."/>
            <person name="Clum A."/>
            <person name="Drula E."/>
            <person name="Henrissat B."/>
            <person name="Kohler A."/>
            <person name="Grigoriev I.V."/>
            <person name="Martin F.M."/>
            <person name="Hacquard S."/>
        </authorList>
    </citation>
    <scope>NUCLEOTIDE SEQUENCE</scope>
    <source>
        <strain evidence="2">MPI-SDFR-AT-0120</strain>
    </source>
</reference>
<dbReference type="SUPFAM" id="SSF56300">
    <property type="entry name" value="Metallo-dependent phosphatases"/>
    <property type="match status" value="1"/>
</dbReference>
<dbReference type="Gene3D" id="3.60.21.10">
    <property type="match status" value="1"/>
</dbReference>
<keyword evidence="3" id="KW-1185">Reference proteome</keyword>
<dbReference type="AlphaFoldDB" id="A0A8K0QU27"/>
<dbReference type="PANTHER" id="PTHR12905:SF18">
    <property type="entry name" value="ESTER HYDROLASE, PUTATIVE (AFU_ORTHOLOGUE AFUA_4G03130)-RELATED"/>
    <property type="match status" value="1"/>
</dbReference>
<protein>
    <submittedName>
        <fullName evidence="2">Metallo-dependent phosphatase-like protein</fullName>
    </submittedName>
</protein>
<proteinExistence type="predicted"/>
<organism evidence="2 3">
    <name type="scientific">Paraphoma chrysanthemicola</name>
    <dbReference type="NCBI Taxonomy" id="798071"/>
    <lineage>
        <taxon>Eukaryota</taxon>
        <taxon>Fungi</taxon>
        <taxon>Dikarya</taxon>
        <taxon>Ascomycota</taxon>
        <taxon>Pezizomycotina</taxon>
        <taxon>Dothideomycetes</taxon>
        <taxon>Pleosporomycetidae</taxon>
        <taxon>Pleosporales</taxon>
        <taxon>Pleosporineae</taxon>
        <taxon>Phaeosphaeriaceae</taxon>
        <taxon>Paraphoma</taxon>
    </lineage>
</organism>
<evidence type="ECO:0000313" key="3">
    <source>
        <dbReference type="Proteomes" id="UP000813461"/>
    </source>
</evidence>
<dbReference type="CDD" id="cd07379">
    <property type="entry name" value="MPP_239FB"/>
    <property type="match status" value="1"/>
</dbReference>
<comment type="caution">
    <text evidence="2">The sequence shown here is derived from an EMBL/GenBank/DDBJ whole genome shotgun (WGS) entry which is preliminary data.</text>
</comment>
<dbReference type="PANTHER" id="PTHR12905">
    <property type="entry name" value="METALLOPHOSPHOESTERASE"/>
    <property type="match status" value="1"/>
</dbReference>
<dbReference type="InterPro" id="IPR051693">
    <property type="entry name" value="UPF0046_metallophosphoest"/>
</dbReference>
<accession>A0A8K0QU27</accession>
<evidence type="ECO:0000259" key="1">
    <source>
        <dbReference type="Pfam" id="PF00149"/>
    </source>
</evidence>
<dbReference type="Pfam" id="PF00149">
    <property type="entry name" value="Metallophos"/>
    <property type="match status" value="1"/>
</dbReference>
<dbReference type="GO" id="GO:0016787">
    <property type="term" value="F:hydrolase activity"/>
    <property type="evidence" value="ECO:0007669"/>
    <property type="project" value="InterPro"/>
</dbReference>
<evidence type="ECO:0000313" key="2">
    <source>
        <dbReference type="EMBL" id="KAH7070983.1"/>
    </source>
</evidence>
<dbReference type="EMBL" id="JAGMVJ010000025">
    <property type="protein sequence ID" value="KAH7070983.1"/>
    <property type="molecule type" value="Genomic_DNA"/>
</dbReference>
<name>A0A8K0QU27_9PLEO</name>
<gene>
    <name evidence="2" type="ORF">FB567DRAFT_455749</name>
</gene>
<dbReference type="Proteomes" id="UP000813461">
    <property type="component" value="Unassembled WGS sequence"/>
</dbReference>